<sequence>MLPEWLPQKPAQGRYDTIAIPSIFNSGCCIGKRGITAIEIEDGMIRLVYWTRDVQKYRYSGERLHTVEELGNSGIYRAVLNEDYLDYVFSRIRLLA</sequence>
<protein>
    <submittedName>
        <fullName evidence="1">Uncharacterized protein</fullName>
    </submittedName>
</protein>
<dbReference type="AlphaFoldDB" id="Q8KE11"/>
<proteinExistence type="predicted"/>
<keyword evidence="2" id="KW-1185">Reference proteome</keyword>
<dbReference type="Proteomes" id="UP000001007">
    <property type="component" value="Chromosome"/>
</dbReference>
<organism evidence="1 2">
    <name type="scientific">Chlorobaculum tepidum (strain ATCC 49652 / DSM 12025 / NBRC 103806 / TLS)</name>
    <name type="common">Chlorobium tepidum</name>
    <dbReference type="NCBI Taxonomy" id="194439"/>
    <lineage>
        <taxon>Bacteria</taxon>
        <taxon>Pseudomonadati</taxon>
        <taxon>Chlorobiota</taxon>
        <taxon>Chlorobiia</taxon>
        <taxon>Chlorobiales</taxon>
        <taxon>Chlorobiaceae</taxon>
        <taxon>Chlorobaculum</taxon>
    </lineage>
</organism>
<dbReference type="OrthoDB" id="9773199at2"/>
<dbReference type="KEGG" id="cte:CT0882"/>
<name>Q8KE11_CHLTE</name>
<gene>
    <name evidence="1" type="ordered locus">CT0882</name>
</gene>
<evidence type="ECO:0000313" key="1">
    <source>
        <dbReference type="EMBL" id="AAM72117.1"/>
    </source>
</evidence>
<dbReference type="HOGENOM" id="CLU_2354681_0_0_10"/>
<accession>Q8KE11</accession>
<evidence type="ECO:0000313" key="2">
    <source>
        <dbReference type="Proteomes" id="UP000001007"/>
    </source>
</evidence>
<dbReference type="eggNOG" id="COG2908">
    <property type="taxonomic scope" value="Bacteria"/>
</dbReference>
<dbReference type="EnsemblBacteria" id="AAM72117">
    <property type="protein sequence ID" value="AAM72117"/>
    <property type="gene ID" value="CT0882"/>
</dbReference>
<reference evidence="1 2" key="1">
    <citation type="journal article" date="2002" name="Proc. Natl. Acad. Sci. U.S.A.">
        <title>The complete genome sequence of Chlorobium tepidum TLS, a photosynthetic, anaerobic, green-sulfur bacterium.</title>
        <authorList>
            <person name="Eisen J.A."/>
            <person name="Nelson K.E."/>
            <person name="Paulsen I.T."/>
            <person name="Heidelberg J.F."/>
            <person name="Wu M."/>
            <person name="Dodson R.J."/>
            <person name="Deboy R."/>
            <person name="Gwinn M.L."/>
            <person name="Nelson W.C."/>
            <person name="Haft D.H."/>
            <person name="Hickey E.K."/>
            <person name="Peterson J.D."/>
            <person name="Durkin A.S."/>
            <person name="Kolonay J.L."/>
            <person name="Yang F."/>
            <person name="Holt I."/>
            <person name="Umayam L.A."/>
            <person name="Mason T."/>
            <person name="Brenner M."/>
            <person name="Shea T.P."/>
            <person name="Parksey D."/>
            <person name="Nierman W.C."/>
            <person name="Feldblyum T.V."/>
            <person name="Hansen C.L."/>
            <person name="Craven M.B."/>
            <person name="Radune D."/>
            <person name="Vamathevan J."/>
            <person name="Khouri H."/>
            <person name="White O."/>
            <person name="Gruber T.M."/>
            <person name="Ketchum K.A."/>
            <person name="Venter J.C."/>
            <person name="Tettelin H."/>
            <person name="Bryant D.A."/>
            <person name="Fraser C.M."/>
        </authorList>
    </citation>
    <scope>NUCLEOTIDE SEQUENCE [LARGE SCALE GENOMIC DNA]</scope>
    <source>
        <strain evidence="2">ATCC 49652 / DSM 12025 / NBRC 103806 / TLS</strain>
    </source>
</reference>
<dbReference type="EMBL" id="AE006470">
    <property type="protein sequence ID" value="AAM72117.1"/>
    <property type="molecule type" value="Genomic_DNA"/>
</dbReference>